<protein>
    <submittedName>
        <fullName evidence="2">LINE-1 retrotransposable element ORF2 protein</fullName>
    </submittedName>
</protein>
<dbReference type="Pfam" id="PF00078">
    <property type="entry name" value="RVT_1"/>
    <property type="match status" value="1"/>
</dbReference>
<sequence>MKEVWCWIIPRALQRRYYYISKSLLESPRESWRVEGIDWSPISEESASRLDSPFSEEEIFNAIFQLDRDKASGPDGFNIAVFQDCWDVIKDDLVRVFVEFHSSEIINQNTNASFIVLLPKKSQSKKISDFRPISLITCLYKVIAKVLSRRLRGVLHETIHSTQGVFVQGRQILDAVLIANEIVDEKRRSGEEGVVFKIDFEKAYDHVKWDFVDHVLEKKEFRWVKASRGLRQCDPLSPFLFTIVADVLSRMLLKAEERSVLEGFRVGRNRVRVTHLQFSDDTIFFANSCAEELQTLKSLLLVFGQISGLKVNLDKSNLFGINLDQNHLSRLALLLECKASDWPILYLGLPLGGNPTAWVGEGKRDHLVSWDAVSLWHQVIQSIYGTHSNGWDANTLVRWSHRCPWKAIAQVFQDFSKYTRFVIGDGERIRFWEDLWWGDQIFKVQYPRLFRVVTDKNIPISSILGSNRPFTWNFNFRRNLFDSEIEDLERLMRSLDCMHISTSASDARSWSLFSSELFTIKSFFIALSQMPGLSLLFPTKFVWNSQVSFKVKAFIWLVAHKKVNTNDLLQLRRPHKALSSDICKLCMKQGESADHLFLHCSVSLGLWHRLFQLAKMDWIPPRSISDMMSINYKGFGNSKRGVVLWQNACIALIWFVWRERNVRIFEDKVRNSENL</sequence>
<proteinExistence type="predicted"/>
<comment type="caution">
    <text evidence="2">The sequence shown here is derived from an EMBL/GenBank/DDBJ whole genome shotgun (WGS) entry which is preliminary data.</text>
</comment>
<dbReference type="Pfam" id="PF13966">
    <property type="entry name" value="zf-RVT"/>
    <property type="match status" value="1"/>
</dbReference>
<dbReference type="PANTHER" id="PTHR46890:SF50">
    <property type="entry name" value="RNA-DIRECTED DNA POLYMERASE, EUKARYOTA, REVERSE TRANSCRIPTASE ZINC-BINDING DOMAIN PROTEIN-RELATED"/>
    <property type="match status" value="1"/>
</dbReference>
<dbReference type="Proteomes" id="UP000288805">
    <property type="component" value="Unassembled WGS sequence"/>
</dbReference>
<evidence type="ECO:0000313" key="3">
    <source>
        <dbReference type="Proteomes" id="UP000288805"/>
    </source>
</evidence>
<reference evidence="2 3" key="1">
    <citation type="journal article" date="2018" name="PLoS Genet.">
        <title>Population sequencing reveals clonal diversity and ancestral inbreeding in the grapevine cultivar Chardonnay.</title>
        <authorList>
            <person name="Roach M.J."/>
            <person name="Johnson D.L."/>
            <person name="Bohlmann J."/>
            <person name="van Vuuren H.J."/>
            <person name="Jones S.J."/>
            <person name="Pretorius I.S."/>
            <person name="Schmidt S.A."/>
            <person name="Borneman A.R."/>
        </authorList>
    </citation>
    <scope>NUCLEOTIDE SEQUENCE [LARGE SCALE GENOMIC DNA]</scope>
    <source>
        <strain evidence="3">cv. Chardonnay</strain>
        <tissue evidence="2">Leaf</tissue>
    </source>
</reference>
<dbReference type="EMBL" id="QGNW01002323">
    <property type="protein sequence ID" value="RVW20986.1"/>
    <property type="molecule type" value="Genomic_DNA"/>
</dbReference>
<dbReference type="CDD" id="cd01650">
    <property type="entry name" value="RT_nLTR_like"/>
    <property type="match status" value="1"/>
</dbReference>
<dbReference type="AlphaFoldDB" id="A0A438CDE2"/>
<dbReference type="PANTHER" id="PTHR46890">
    <property type="entry name" value="NON-LTR RETROLELEMENT REVERSE TRANSCRIPTASE-LIKE PROTEIN-RELATED"/>
    <property type="match status" value="1"/>
</dbReference>
<dbReference type="InterPro" id="IPR000477">
    <property type="entry name" value="RT_dom"/>
</dbReference>
<name>A0A438CDE2_VITVI</name>
<dbReference type="SUPFAM" id="SSF56672">
    <property type="entry name" value="DNA/RNA polymerases"/>
    <property type="match status" value="1"/>
</dbReference>
<dbReference type="InterPro" id="IPR052343">
    <property type="entry name" value="Retrotransposon-Effector_Assoc"/>
</dbReference>
<evidence type="ECO:0000259" key="1">
    <source>
        <dbReference type="PROSITE" id="PS50878"/>
    </source>
</evidence>
<dbReference type="PROSITE" id="PS50878">
    <property type="entry name" value="RT_POL"/>
    <property type="match status" value="1"/>
</dbReference>
<dbReference type="InterPro" id="IPR043502">
    <property type="entry name" value="DNA/RNA_pol_sf"/>
</dbReference>
<gene>
    <name evidence="2" type="primary">LORF2_79</name>
    <name evidence="2" type="ORF">CK203_117677</name>
</gene>
<feature type="domain" description="Reverse transcriptase" evidence="1">
    <location>
        <begin position="99"/>
        <end position="351"/>
    </location>
</feature>
<accession>A0A438CDE2</accession>
<evidence type="ECO:0000313" key="2">
    <source>
        <dbReference type="EMBL" id="RVW20986.1"/>
    </source>
</evidence>
<organism evidence="2 3">
    <name type="scientific">Vitis vinifera</name>
    <name type="common">Grape</name>
    <dbReference type="NCBI Taxonomy" id="29760"/>
    <lineage>
        <taxon>Eukaryota</taxon>
        <taxon>Viridiplantae</taxon>
        <taxon>Streptophyta</taxon>
        <taxon>Embryophyta</taxon>
        <taxon>Tracheophyta</taxon>
        <taxon>Spermatophyta</taxon>
        <taxon>Magnoliopsida</taxon>
        <taxon>eudicotyledons</taxon>
        <taxon>Gunneridae</taxon>
        <taxon>Pentapetalae</taxon>
        <taxon>rosids</taxon>
        <taxon>Vitales</taxon>
        <taxon>Vitaceae</taxon>
        <taxon>Viteae</taxon>
        <taxon>Vitis</taxon>
    </lineage>
</organism>
<dbReference type="InterPro" id="IPR026960">
    <property type="entry name" value="RVT-Znf"/>
</dbReference>